<dbReference type="EMBL" id="JANWOI010000004">
    <property type="protein sequence ID" value="MDA5194918.1"/>
    <property type="molecule type" value="Genomic_DNA"/>
</dbReference>
<protein>
    <recommendedName>
        <fullName evidence="4">Protein tas</fullName>
    </recommendedName>
</protein>
<keyword evidence="1" id="KW-0521">NADP</keyword>
<organism evidence="6 7">
    <name type="scientific">Govanella unica</name>
    <dbReference type="NCBI Taxonomy" id="2975056"/>
    <lineage>
        <taxon>Bacteria</taxon>
        <taxon>Pseudomonadati</taxon>
        <taxon>Pseudomonadota</taxon>
        <taxon>Alphaproteobacteria</taxon>
        <taxon>Emcibacterales</taxon>
        <taxon>Govanellaceae</taxon>
        <taxon>Govanella</taxon>
    </lineage>
</organism>
<evidence type="ECO:0000256" key="1">
    <source>
        <dbReference type="ARBA" id="ARBA00022857"/>
    </source>
</evidence>
<dbReference type="Gene3D" id="3.20.20.100">
    <property type="entry name" value="NADP-dependent oxidoreductase domain"/>
    <property type="match status" value="1"/>
</dbReference>
<keyword evidence="2" id="KW-0560">Oxidoreductase</keyword>
<gene>
    <name evidence="6" type="ORF">NYP16_13245</name>
</gene>
<sequence>MKMRNLGRTGLRVSEICLGSMTWGRQNSEAEGHAQLDYAVAQGVNFIDTAEMYPVPRDPDYYGRTEEVIGSWLQGRGDRDKLIIATKVSGPRMTPTIRPGQVRLDRANIMAAVDASLKRLRTDYIDLYQTHWPERPSNFFGTLGVTELRDRPDMVPIEETLEALDALVKAGKVRHLGVSNETSWGLMRHLHHGERAGLARIETIQNPYSLLNRSFEIGLSEIALREEVGLLAYSPLGMGALSGKYLNGAKPEGARFTLFADFNRYQTPSGIQAIEKYVALARKYGLVPEQMAIAFTLTRPFIAATIIGATSLDQLKIDLKAAEVELGDEIMAEIEAIHREHVIPCP</sequence>
<name>A0A9X3U0I7_9PROT</name>
<dbReference type="AlphaFoldDB" id="A0A9X3U0I7"/>
<evidence type="ECO:0000259" key="5">
    <source>
        <dbReference type="Pfam" id="PF00248"/>
    </source>
</evidence>
<evidence type="ECO:0000313" key="6">
    <source>
        <dbReference type="EMBL" id="MDA5194918.1"/>
    </source>
</evidence>
<evidence type="ECO:0000313" key="7">
    <source>
        <dbReference type="Proteomes" id="UP001141619"/>
    </source>
</evidence>
<comment type="similarity">
    <text evidence="3">Belongs to the aldo/keto reductase family. Aldo/keto reductase 2 subfamily.</text>
</comment>
<dbReference type="Pfam" id="PF00248">
    <property type="entry name" value="Aldo_ket_red"/>
    <property type="match status" value="1"/>
</dbReference>
<dbReference type="SUPFAM" id="SSF51430">
    <property type="entry name" value="NAD(P)-linked oxidoreductase"/>
    <property type="match status" value="1"/>
</dbReference>
<reference evidence="6" key="2">
    <citation type="journal article" date="2023" name="Syst. Appl. Microbiol.">
        <title>Govania unica gen. nov., sp. nov., a rare biosphere bacterium that represents a novel family in the class Alphaproteobacteria.</title>
        <authorList>
            <person name="Vandamme P."/>
            <person name="Peeters C."/>
            <person name="Hettiarachchi A."/>
            <person name="Cnockaert M."/>
            <person name="Carlier A."/>
        </authorList>
    </citation>
    <scope>NUCLEOTIDE SEQUENCE</scope>
    <source>
        <strain evidence="6">LMG 31809</strain>
    </source>
</reference>
<reference evidence="6" key="1">
    <citation type="submission" date="2022-08" db="EMBL/GenBank/DDBJ databases">
        <authorList>
            <person name="Vandamme P."/>
            <person name="Hettiarachchi A."/>
            <person name="Peeters C."/>
            <person name="Cnockaert M."/>
            <person name="Carlier A."/>
        </authorList>
    </citation>
    <scope>NUCLEOTIDE SEQUENCE</scope>
    <source>
        <strain evidence="6">LMG 31809</strain>
    </source>
</reference>
<dbReference type="FunFam" id="3.20.20.100:FF:000005">
    <property type="entry name" value="NADP(H)-dependent aldo-keto reductase"/>
    <property type="match status" value="1"/>
</dbReference>
<dbReference type="CDD" id="cd19094">
    <property type="entry name" value="AKR_Tas-like"/>
    <property type="match status" value="1"/>
</dbReference>
<dbReference type="GO" id="GO:0016491">
    <property type="term" value="F:oxidoreductase activity"/>
    <property type="evidence" value="ECO:0007669"/>
    <property type="project" value="UniProtKB-KW"/>
</dbReference>
<dbReference type="PANTHER" id="PTHR43364:SF4">
    <property type="entry name" value="NAD(P)-LINKED OXIDOREDUCTASE SUPERFAMILY PROTEIN"/>
    <property type="match status" value="1"/>
</dbReference>
<dbReference type="Proteomes" id="UP001141619">
    <property type="component" value="Unassembled WGS sequence"/>
</dbReference>
<dbReference type="PANTHER" id="PTHR43364">
    <property type="entry name" value="NADH-SPECIFIC METHYLGLYOXAL REDUCTASE-RELATED"/>
    <property type="match status" value="1"/>
</dbReference>
<evidence type="ECO:0000256" key="3">
    <source>
        <dbReference type="ARBA" id="ARBA00038157"/>
    </source>
</evidence>
<dbReference type="InterPro" id="IPR036812">
    <property type="entry name" value="NAD(P)_OxRdtase_dom_sf"/>
</dbReference>
<dbReference type="InterPro" id="IPR050523">
    <property type="entry name" value="AKR_Detox_Biosynth"/>
</dbReference>
<feature type="domain" description="NADP-dependent oxidoreductase" evidence="5">
    <location>
        <begin position="15"/>
        <end position="337"/>
    </location>
</feature>
<proteinExistence type="inferred from homology"/>
<evidence type="ECO:0000256" key="4">
    <source>
        <dbReference type="ARBA" id="ARBA00070119"/>
    </source>
</evidence>
<accession>A0A9X3U0I7</accession>
<comment type="caution">
    <text evidence="6">The sequence shown here is derived from an EMBL/GenBank/DDBJ whole genome shotgun (WGS) entry which is preliminary data.</text>
</comment>
<dbReference type="RefSeq" id="WP_274944624.1">
    <property type="nucleotide sequence ID" value="NZ_JANWOI010000004.1"/>
</dbReference>
<evidence type="ECO:0000256" key="2">
    <source>
        <dbReference type="ARBA" id="ARBA00023002"/>
    </source>
</evidence>
<keyword evidence="7" id="KW-1185">Reference proteome</keyword>
<dbReference type="InterPro" id="IPR023210">
    <property type="entry name" value="NADP_OxRdtase_dom"/>
</dbReference>
<dbReference type="NCBIfam" id="NF007912">
    <property type="entry name" value="PRK10625.1"/>
    <property type="match status" value="1"/>
</dbReference>